<keyword evidence="2" id="KW-1185">Reference proteome</keyword>
<evidence type="ECO:0000313" key="1">
    <source>
        <dbReference type="EMBL" id="PMB98290.1"/>
    </source>
</evidence>
<gene>
    <name evidence="1" type="ORF">CJ198_07995</name>
</gene>
<protein>
    <submittedName>
        <fullName evidence="1">Uncharacterized protein</fullName>
    </submittedName>
</protein>
<sequence>MAPRRPTISCRRCTAVPRPSAKDRRLTVDGEQFRIRQTGRTEYYYDWLTGPNPDYGFAGGTYPPSELTDDDHVEAIRDFLADIDPETGYLSDG</sequence>
<dbReference type="AlphaFoldDB" id="A0A2N6PHX3"/>
<dbReference type="OrthoDB" id="4465019at2"/>
<proteinExistence type="predicted"/>
<evidence type="ECO:0000313" key="2">
    <source>
        <dbReference type="Proteomes" id="UP000235703"/>
    </source>
</evidence>
<reference evidence="1 2" key="1">
    <citation type="submission" date="2017-09" db="EMBL/GenBank/DDBJ databases">
        <title>Bacterial strain isolated from the female urinary microbiota.</title>
        <authorList>
            <person name="Thomas-White K."/>
            <person name="Kumar N."/>
            <person name="Forster S."/>
            <person name="Putonti C."/>
            <person name="Lawley T."/>
            <person name="Wolfe A.J."/>
        </authorList>
    </citation>
    <scope>NUCLEOTIDE SEQUENCE [LARGE SCALE GENOMIC DNA]</scope>
    <source>
        <strain evidence="1 2">UMB0680</strain>
    </source>
</reference>
<name>A0A2N6PHX3_9MICO</name>
<dbReference type="Proteomes" id="UP000235703">
    <property type="component" value="Unassembled WGS sequence"/>
</dbReference>
<organism evidence="1 2">
    <name type="scientific">Brevibacterium luteolum</name>
    <dbReference type="NCBI Taxonomy" id="199591"/>
    <lineage>
        <taxon>Bacteria</taxon>
        <taxon>Bacillati</taxon>
        <taxon>Actinomycetota</taxon>
        <taxon>Actinomycetes</taxon>
        <taxon>Micrococcales</taxon>
        <taxon>Brevibacteriaceae</taxon>
        <taxon>Brevibacterium</taxon>
    </lineage>
</organism>
<accession>A0A2N6PHX3</accession>
<comment type="caution">
    <text evidence="1">The sequence shown here is derived from an EMBL/GenBank/DDBJ whole genome shotgun (WGS) entry which is preliminary data.</text>
</comment>
<dbReference type="EMBL" id="PNFZ01000003">
    <property type="protein sequence ID" value="PMB98290.1"/>
    <property type="molecule type" value="Genomic_DNA"/>
</dbReference>